<dbReference type="Gene3D" id="3.90.226.10">
    <property type="entry name" value="2-enoyl-CoA Hydratase, Chain A, domain 1"/>
    <property type="match status" value="1"/>
</dbReference>
<protein>
    <submittedName>
        <fullName evidence="5">Enoyl-CoA hydratase</fullName>
    </submittedName>
</protein>
<dbReference type="PANTHER" id="PTHR43684:SF1">
    <property type="entry name" value="ENOYL-COA DELTA ISOMERASE 2"/>
    <property type="match status" value="1"/>
</dbReference>
<keyword evidence="4" id="KW-0413">Isomerase</keyword>
<comment type="similarity">
    <text evidence="2">Belongs to the enoyl-CoA hydratase/isomerase family.</text>
</comment>
<dbReference type="InterPro" id="IPR014748">
    <property type="entry name" value="Enoyl-CoA_hydra_C"/>
</dbReference>
<dbReference type="PANTHER" id="PTHR43684">
    <property type="match status" value="1"/>
</dbReference>
<keyword evidence="3" id="KW-0576">Peroxisome</keyword>
<accession>A0AB38YDJ0</accession>
<dbReference type="InterPro" id="IPR001753">
    <property type="entry name" value="Enoyl-CoA_hydra/iso"/>
</dbReference>
<dbReference type="CDD" id="cd06558">
    <property type="entry name" value="crotonase-like"/>
    <property type="match status" value="1"/>
</dbReference>
<evidence type="ECO:0000256" key="3">
    <source>
        <dbReference type="ARBA" id="ARBA00023140"/>
    </source>
</evidence>
<evidence type="ECO:0000256" key="1">
    <source>
        <dbReference type="ARBA" id="ARBA00004275"/>
    </source>
</evidence>
<evidence type="ECO:0000256" key="4">
    <source>
        <dbReference type="ARBA" id="ARBA00023235"/>
    </source>
</evidence>
<dbReference type="SUPFAM" id="SSF52096">
    <property type="entry name" value="ClpP/crotonase"/>
    <property type="match status" value="1"/>
</dbReference>
<comment type="subcellular location">
    <subcellularLocation>
        <location evidence="1">Peroxisome</location>
    </subcellularLocation>
</comment>
<proteinExistence type="inferred from homology"/>
<dbReference type="RefSeq" id="WP_304994524.1">
    <property type="nucleotide sequence ID" value="NZ_CP101717.1"/>
</dbReference>
<reference evidence="5" key="1">
    <citation type="submission" date="2022-07" db="EMBL/GenBank/DDBJ databases">
        <title>Complete genome sequence of Salinispirillum sp. LH10-3-1 capable of multiple carbohydrate inversion isolated from a soda lake.</title>
        <authorList>
            <person name="Liu J."/>
            <person name="Zhai Y."/>
            <person name="Zhang H."/>
            <person name="Yang H."/>
            <person name="Qu J."/>
            <person name="Li J."/>
        </authorList>
    </citation>
    <scope>NUCLEOTIDE SEQUENCE</scope>
    <source>
        <strain evidence="5">LH 10-3-1</strain>
    </source>
</reference>
<evidence type="ECO:0000256" key="2">
    <source>
        <dbReference type="ARBA" id="ARBA00005254"/>
    </source>
</evidence>
<dbReference type="AlphaFoldDB" id="A0AB38YDJ0"/>
<dbReference type="EMBL" id="CP101717">
    <property type="protein sequence ID" value="WLD57237.1"/>
    <property type="molecule type" value="Genomic_DNA"/>
</dbReference>
<dbReference type="Pfam" id="PF00378">
    <property type="entry name" value="ECH_1"/>
    <property type="match status" value="1"/>
</dbReference>
<dbReference type="InterPro" id="IPR051053">
    <property type="entry name" value="ECH/Chromodomain_protein"/>
</dbReference>
<dbReference type="InterPro" id="IPR029045">
    <property type="entry name" value="ClpP/crotonase-like_dom_sf"/>
</dbReference>
<organism evidence="5">
    <name type="scientific">Salinispirillum sp. LH 10-3-1</name>
    <dbReference type="NCBI Taxonomy" id="2952525"/>
    <lineage>
        <taxon>Bacteria</taxon>
        <taxon>Pseudomonadati</taxon>
        <taxon>Pseudomonadota</taxon>
        <taxon>Gammaproteobacteria</taxon>
        <taxon>Oceanospirillales</taxon>
        <taxon>Saccharospirillaceae</taxon>
        <taxon>Salinispirillum</taxon>
    </lineage>
</organism>
<gene>
    <name evidence="5" type="ORF">NFC81_10950</name>
</gene>
<dbReference type="GO" id="GO:0004165">
    <property type="term" value="F:delta(3)-delta(2)-enoyl-CoA isomerase activity"/>
    <property type="evidence" value="ECO:0007669"/>
    <property type="project" value="UniProtKB-ARBA"/>
</dbReference>
<evidence type="ECO:0000313" key="5">
    <source>
        <dbReference type="EMBL" id="WLD57237.1"/>
    </source>
</evidence>
<name>A0AB38YDJ0_9GAMM</name>
<sequence>MSDILTQTEQGVMTILFNRVAKRNAITEAMYTAMREALEQAAEDNTVRAVVFQGDETCFTAGNDLQDFMAHPIKDRDAPVLRFLRTAAVFPKPMVAAVNGSAVGIGTTLLLHCDLVVAGESAVFQLPFVNLGLVPEFASSLLIPRQVGYVKAAEWLLLGNKFGAEEALTSGLINRVVPDGETLAAGAALAAELASRPTEAMQAAKALMKGPEQAQVLQVIDAEAEVFQQRLRSQEFMAAVQAFFKR</sequence>
<dbReference type="Gene3D" id="1.10.12.10">
    <property type="entry name" value="Lyase 2-enoyl-coa Hydratase, Chain A, domain 2"/>
    <property type="match status" value="1"/>
</dbReference>